<dbReference type="InterPro" id="IPR006103">
    <property type="entry name" value="Glyco_hydro_2_cat"/>
</dbReference>
<dbReference type="Gene3D" id="2.60.40.10">
    <property type="entry name" value="Immunoglobulins"/>
    <property type="match status" value="1"/>
</dbReference>
<evidence type="ECO:0000259" key="6">
    <source>
        <dbReference type="Pfam" id="PF00703"/>
    </source>
</evidence>
<evidence type="ECO:0000259" key="7">
    <source>
        <dbReference type="Pfam" id="PF02836"/>
    </source>
</evidence>
<dbReference type="InterPro" id="IPR017853">
    <property type="entry name" value="GH"/>
</dbReference>
<evidence type="ECO:0000313" key="10">
    <source>
        <dbReference type="EMBL" id="HGQ64224.1"/>
    </source>
</evidence>
<dbReference type="AlphaFoldDB" id="A0A7C4JJ33"/>
<dbReference type="SUPFAM" id="SSF49303">
    <property type="entry name" value="beta-Galactosidase/glucuronidase domain"/>
    <property type="match status" value="1"/>
</dbReference>
<evidence type="ECO:0000256" key="4">
    <source>
        <dbReference type="ARBA" id="ARBA00022801"/>
    </source>
</evidence>
<evidence type="ECO:0000256" key="2">
    <source>
        <dbReference type="ARBA" id="ARBA00012761"/>
    </source>
</evidence>
<comment type="caution">
    <text evidence="10">The sequence shown here is derived from an EMBL/GenBank/DDBJ whole genome shotgun (WGS) entry which is preliminary data.</text>
</comment>
<reference evidence="10" key="1">
    <citation type="journal article" date="2020" name="mSystems">
        <title>Genome- and Community-Level Interaction Insights into Carbon Utilization and Element Cycling Functions of Hydrothermarchaeota in Hydrothermal Sediment.</title>
        <authorList>
            <person name="Zhou Z."/>
            <person name="Liu Y."/>
            <person name="Xu W."/>
            <person name="Pan J."/>
            <person name="Luo Z.H."/>
            <person name="Li M."/>
        </authorList>
    </citation>
    <scope>NUCLEOTIDE SEQUENCE [LARGE SCALE GENOMIC DNA]</scope>
    <source>
        <strain evidence="10">SpSt-637</strain>
        <strain evidence="9">SpSt-667</strain>
    </source>
</reference>
<dbReference type="InterPro" id="IPR013783">
    <property type="entry name" value="Ig-like_fold"/>
</dbReference>
<dbReference type="Pfam" id="PF02836">
    <property type="entry name" value="Glyco_hydro_2_C"/>
    <property type="match status" value="1"/>
</dbReference>
<dbReference type="SUPFAM" id="SSF49785">
    <property type="entry name" value="Galactose-binding domain-like"/>
    <property type="match status" value="1"/>
</dbReference>
<dbReference type="InterPro" id="IPR006101">
    <property type="entry name" value="Glyco_hydro_2"/>
</dbReference>
<dbReference type="PANTHER" id="PTHR10066:SF67">
    <property type="entry name" value="BETA-GLUCURONIDASE"/>
    <property type="match status" value="1"/>
</dbReference>
<feature type="domain" description="Glycoside hydrolase family 2 immunoglobulin-like beta-sandwich" evidence="6">
    <location>
        <begin position="168"/>
        <end position="263"/>
    </location>
</feature>
<dbReference type="GO" id="GO:0019391">
    <property type="term" value="P:glucuronoside catabolic process"/>
    <property type="evidence" value="ECO:0007669"/>
    <property type="project" value="TreeGrafter"/>
</dbReference>
<keyword evidence="5" id="KW-0326">Glycosidase</keyword>
<dbReference type="GO" id="GO:0005975">
    <property type="term" value="P:carbohydrate metabolic process"/>
    <property type="evidence" value="ECO:0007669"/>
    <property type="project" value="InterPro"/>
</dbReference>
<evidence type="ECO:0000256" key="5">
    <source>
        <dbReference type="ARBA" id="ARBA00023295"/>
    </source>
</evidence>
<dbReference type="InterPro" id="IPR006102">
    <property type="entry name" value="Ig-like_GH2"/>
</dbReference>
<evidence type="ECO:0000256" key="3">
    <source>
        <dbReference type="ARBA" id="ARBA00016205"/>
    </source>
</evidence>
<accession>A0A7C4JJ33</accession>
<dbReference type="GO" id="GO:0030246">
    <property type="term" value="F:carbohydrate binding"/>
    <property type="evidence" value="ECO:0007669"/>
    <property type="project" value="TreeGrafter"/>
</dbReference>
<proteinExistence type="inferred from homology"/>
<dbReference type="Gene3D" id="3.20.20.80">
    <property type="entry name" value="Glycosidases"/>
    <property type="match status" value="1"/>
</dbReference>
<dbReference type="SUPFAM" id="SSF51445">
    <property type="entry name" value="(Trans)glycosidases"/>
    <property type="match status" value="1"/>
</dbReference>
<dbReference type="InterPro" id="IPR008979">
    <property type="entry name" value="Galactose-bd-like_sf"/>
</dbReference>
<dbReference type="EC" id="3.2.1.31" evidence="2"/>
<gene>
    <name evidence="10" type="ORF">ENU08_03170</name>
    <name evidence="9" type="ORF">ENU41_04005</name>
</gene>
<dbReference type="InterPro" id="IPR036156">
    <property type="entry name" value="Beta-gal/glucu_dom_sf"/>
</dbReference>
<organism evidence="10">
    <name type="scientific">Ignisphaera aggregans</name>
    <dbReference type="NCBI Taxonomy" id="334771"/>
    <lineage>
        <taxon>Archaea</taxon>
        <taxon>Thermoproteota</taxon>
        <taxon>Thermoprotei</taxon>
        <taxon>Desulfurococcales</taxon>
        <taxon>Desulfurococcaceae</taxon>
        <taxon>Ignisphaera</taxon>
    </lineage>
</organism>
<sequence length="570" mass="66238">MKSLRSKVSLEGFWMFKLDPMGVGENEEWFKVFPRNADLVYVPAAFNEQNPDWDQYEGFMWYWREFFVPREFSGKKVFLVFEGAGYRVKVWVNGAFVGDHECCYTKFSLDVSRHILFGEVNNIAVEIDNRVTPDSIPPGEGLNYTYYDFFPYGGIIRPVYLEFVAEDHVEDVIVDTDHEGFLKVRVDVVCRKDCRIRLRLTDRDGKTVYSSEATVDNGKVEVEAQVSKVISWSPEKPYLYTLWVELLVDNKPADIVYERIGFRKFEVKNGKLYLNGREVFLKGFSRHEDFPVFGRRLPGPVLIRDFNLMKKVNVNSFRTSHYPYSEEHLDLADELGFLVILETPLVGLNQHHFLNEEFFDKVKKVVHEMIKQHRNRPSVVIYSMANEPDNTVPESKQFFTKLKEYIRSLDPSRPVLHTSHLHHRNAEDPALEVDDIIALNIYYGWYTHVGDIEEGVKKALEVVESIHSKFPNKPIILTEFGAEGVKGLHSDPPVAWSEEYQALFLKRYIEEMSKLPYIKGLHIWVFADFRSTQGKRGPRRPGGMNMKGVFTRDRQPKLSANIVAELFAKM</sequence>
<dbReference type="Pfam" id="PF00703">
    <property type="entry name" value="Glyco_hydro_2"/>
    <property type="match status" value="1"/>
</dbReference>
<name>A0A7C4JJ33_9CREN</name>
<dbReference type="PANTHER" id="PTHR10066">
    <property type="entry name" value="BETA-GLUCURONIDASE"/>
    <property type="match status" value="1"/>
</dbReference>
<feature type="domain" description="Glycoside hydrolase family 2 catalytic" evidence="7">
    <location>
        <begin position="266"/>
        <end position="569"/>
    </location>
</feature>
<keyword evidence="4 10" id="KW-0378">Hydrolase</keyword>
<evidence type="ECO:0000259" key="8">
    <source>
        <dbReference type="Pfam" id="PF02837"/>
    </source>
</evidence>
<dbReference type="Gene3D" id="2.60.120.260">
    <property type="entry name" value="Galactose-binding domain-like"/>
    <property type="match status" value="1"/>
</dbReference>
<dbReference type="InterPro" id="IPR006104">
    <property type="entry name" value="Glyco_hydro_2_N"/>
</dbReference>
<protein>
    <recommendedName>
        <fullName evidence="3">Beta-glucuronidase</fullName>
        <ecNumber evidence="2">3.2.1.31</ecNumber>
    </recommendedName>
</protein>
<dbReference type="EMBL" id="DTCK01000022">
    <property type="protein sequence ID" value="HGQ35826.1"/>
    <property type="molecule type" value="Genomic_DNA"/>
</dbReference>
<feature type="domain" description="Glycosyl hydrolases family 2 sugar binding" evidence="8">
    <location>
        <begin position="9"/>
        <end position="161"/>
    </location>
</feature>
<evidence type="ECO:0000256" key="1">
    <source>
        <dbReference type="ARBA" id="ARBA00007401"/>
    </source>
</evidence>
<evidence type="ECO:0000313" key="9">
    <source>
        <dbReference type="EMBL" id="HGQ35826.1"/>
    </source>
</evidence>
<comment type="similarity">
    <text evidence="1">Belongs to the glycosyl hydrolase 2 family.</text>
</comment>
<dbReference type="EMBL" id="DTBD01000023">
    <property type="protein sequence ID" value="HGQ64224.1"/>
    <property type="molecule type" value="Genomic_DNA"/>
</dbReference>
<dbReference type="GO" id="GO:0004566">
    <property type="term" value="F:beta-glucuronidase activity"/>
    <property type="evidence" value="ECO:0007669"/>
    <property type="project" value="UniProtKB-EC"/>
</dbReference>
<dbReference type="PRINTS" id="PR00132">
    <property type="entry name" value="GLHYDRLASE2"/>
</dbReference>
<dbReference type="Pfam" id="PF02837">
    <property type="entry name" value="Glyco_hydro_2_N"/>
    <property type="match status" value="1"/>
</dbReference>